<proteinExistence type="predicted"/>
<sequence>MIQANQEHVEEERRWKDQLLAKMRKIDMEGQAQDSIFFQDKTERARTPPQNTSVFSFIEPHEHLSTPETGKQGTALRSLKTNQDLDLTFGSYTPSFGDRTPQRGLRRRSPRQTVELSGDENEVMDLTEHTKEKKSDLLQQLFGSSFLSASNESHNKMELLSSPGTKSTSGRGRGTLNISGSGPAFIVITTLDSDIEEITSDQKTSNVD</sequence>
<comment type="caution">
    <text evidence="2">The sequence shown here is derived from an EMBL/GenBank/DDBJ whole genome shotgun (WGS) entry which is preliminary data.</text>
</comment>
<keyword evidence="3" id="KW-1185">Reference proteome</keyword>
<dbReference type="GO" id="GO:0005930">
    <property type="term" value="C:axoneme"/>
    <property type="evidence" value="ECO:0007669"/>
    <property type="project" value="TreeGrafter"/>
</dbReference>
<dbReference type="InterPro" id="IPR026188">
    <property type="entry name" value="Lebercilin-like"/>
</dbReference>
<dbReference type="PANTHER" id="PTHR16650">
    <property type="entry name" value="C21ORF13-RELATED"/>
    <property type="match status" value="1"/>
</dbReference>
<dbReference type="AlphaFoldDB" id="A0A9D3NJW6"/>
<dbReference type="GO" id="GO:0042073">
    <property type="term" value="P:intraciliary transport"/>
    <property type="evidence" value="ECO:0007669"/>
    <property type="project" value="TreeGrafter"/>
</dbReference>
<gene>
    <name evidence="2" type="ORF">KOW79_013411</name>
</gene>
<dbReference type="OrthoDB" id="2123794at2759"/>
<reference evidence="2 3" key="1">
    <citation type="submission" date="2021-06" db="EMBL/GenBank/DDBJ databases">
        <title>Chromosome-level genome assembly of the red-tail catfish (Hemibagrus wyckioides).</title>
        <authorList>
            <person name="Shao F."/>
        </authorList>
    </citation>
    <scope>NUCLEOTIDE SEQUENCE [LARGE SCALE GENOMIC DNA]</scope>
    <source>
        <strain evidence="2">EC202008001</strain>
        <tissue evidence="2">Blood</tissue>
    </source>
</reference>
<protein>
    <submittedName>
        <fullName evidence="2">Uncharacterized protein</fullName>
    </submittedName>
</protein>
<feature type="region of interest" description="Disordered" evidence="1">
    <location>
        <begin position="154"/>
        <end position="177"/>
    </location>
</feature>
<evidence type="ECO:0000313" key="2">
    <source>
        <dbReference type="EMBL" id="KAG7323709.1"/>
    </source>
</evidence>
<accession>A0A9D3NJW6</accession>
<dbReference type="PANTHER" id="PTHR16650:SF6">
    <property type="entry name" value="GH21622P"/>
    <property type="match status" value="1"/>
</dbReference>
<dbReference type="EMBL" id="JAHKSW010000015">
    <property type="protein sequence ID" value="KAG7323709.1"/>
    <property type="molecule type" value="Genomic_DNA"/>
</dbReference>
<organism evidence="2 3">
    <name type="scientific">Hemibagrus wyckioides</name>
    <dbReference type="NCBI Taxonomy" id="337641"/>
    <lineage>
        <taxon>Eukaryota</taxon>
        <taxon>Metazoa</taxon>
        <taxon>Chordata</taxon>
        <taxon>Craniata</taxon>
        <taxon>Vertebrata</taxon>
        <taxon>Euteleostomi</taxon>
        <taxon>Actinopterygii</taxon>
        <taxon>Neopterygii</taxon>
        <taxon>Teleostei</taxon>
        <taxon>Ostariophysi</taxon>
        <taxon>Siluriformes</taxon>
        <taxon>Bagridae</taxon>
        <taxon>Hemibagrus</taxon>
    </lineage>
</organism>
<dbReference type="Proteomes" id="UP000824219">
    <property type="component" value="Linkage Group LG15"/>
</dbReference>
<evidence type="ECO:0000256" key="1">
    <source>
        <dbReference type="SAM" id="MobiDB-lite"/>
    </source>
</evidence>
<feature type="region of interest" description="Disordered" evidence="1">
    <location>
        <begin position="91"/>
        <end position="116"/>
    </location>
</feature>
<feature type="compositionally biased region" description="Low complexity" evidence="1">
    <location>
        <begin position="161"/>
        <end position="170"/>
    </location>
</feature>
<name>A0A9D3NJW6_9TELE</name>
<evidence type="ECO:0000313" key="3">
    <source>
        <dbReference type="Proteomes" id="UP000824219"/>
    </source>
</evidence>